<feature type="transmembrane region" description="Helical" evidence="6">
    <location>
        <begin position="204"/>
        <end position="225"/>
    </location>
</feature>
<feature type="transmembrane region" description="Helical" evidence="6">
    <location>
        <begin position="48"/>
        <end position="71"/>
    </location>
</feature>
<evidence type="ECO:0000256" key="1">
    <source>
        <dbReference type="ARBA" id="ARBA00004651"/>
    </source>
</evidence>
<evidence type="ECO:0000256" key="4">
    <source>
        <dbReference type="ARBA" id="ARBA00022989"/>
    </source>
</evidence>
<evidence type="ECO:0000256" key="5">
    <source>
        <dbReference type="ARBA" id="ARBA00023136"/>
    </source>
</evidence>
<sequence length="296" mass="33631">IFRSILRLWVSAFQGIDKLEMWAFMEVVDNGVRFLGILVLFLTGRLTVLSVSLTYLLSSAVATCVITYKAFKQFGFVRFKPIFLSRRELIESSHFSLNFLGTTIFFQVNKILLARFSSISSVGIYSYAEKVFSIFINLLGAFQTTTYSWFFRYGKNVKKEKFVTFSFRIVLLVFVYGVLSGILVFLTAPLIVKLVGSGFKESILALRILSPYPLLRGIAIVLGDMMTGKDYQKNRMIITWIGAIINILLNLVLIILYGWLGAAIATMVSYVIIIAIEGFFLRRKGLLYKQNQGRDE</sequence>
<proteinExistence type="predicted"/>
<evidence type="ECO:0000256" key="2">
    <source>
        <dbReference type="ARBA" id="ARBA00022475"/>
    </source>
</evidence>
<keyword evidence="4 6" id="KW-1133">Transmembrane helix</keyword>
<keyword evidence="3 6" id="KW-0812">Transmembrane</keyword>
<dbReference type="AlphaFoldDB" id="A0A7C5HFY7"/>
<feature type="transmembrane region" description="Helical" evidence="6">
    <location>
        <begin position="92"/>
        <end position="112"/>
    </location>
</feature>
<comment type="subcellular location">
    <subcellularLocation>
        <location evidence="1">Cell membrane</location>
        <topology evidence="1">Multi-pass membrane protein</topology>
    </subcellularLocation>
</comment>
<keyword evidence="2" id="KW-1003">Cell membrane</keyword>
<reference evidence="7" key="1">
    <citation type="journal article" date="2020" name="mSystems">
        <title>Genome- and Community-Level Interaction Insights into Carbon Utilization and Element Cycling Functions of Hydrothermarchaeota in Hydrothermal Sediment.</title>
        <authorList>
            <person name="Zhou Z."/>
            <person name="Liu Y."/>
            <person name="Xu W."/>
            <person name="Pan J."/>
            <person name="Luo Z.H."/>
            <person name="Li M."/>
        </authorList>
    </citation>
    <scope>NUCLEOTIDE SEQUENCE [LARGE SCALE GENOMIC DNA]</scope>
    <source>
        <strain evidence="7">HyVt-74</strain>
    </source>
</reference>
<gene>
    <name evidence="7" type="ORF">ENL19_01065</name>
</gene>
<feature type="transmembrane region" description="Helical" evidence="6">
    <location>
        <begin position="132"/>
        <end position="153"/>
    </location>
</feature>
<protein>
    <submittedName>
        <fullName evidence="7">Uncharacterized protein</fullName>
    </submittedName>
</protein>
<dbReference type="GO" id="GO:0005886">
    <property type="term" value="C:plasma membrane"/>
    <property type="evidence" value="ECO:0007669"/>
    <property type="project" value="UniProtKB-SubCell"/>
</dbReference>
<dbReference type="Proteomes" id="UP000886110">
    <property type="component" value="Unassembled WGS sequence"/>
</dbReference>
<dbReference type="Pfam" id="PF01943">
    <property type="entry name" value="Polysacc_synt"/>
    <property type="match status" value="1"/>
</dbReference>
<organism evidence="7">
    <name type="scientific">candidate division WOR-3 bacterium</name>
    <dbReference type="NCBI Taxonomy" id="2052148"/>
    <lineage>
        <taxon>Bacteria</taxon>
        <taxon>Bacteria division WOR-3</taxon>
    </lineage>
</organism>
<dbReference type="EMBL" id="DRTB01000071">
    <property type="protein sequence ID" value="HHE04633.1"/>
    <property type="molecule type" value="Genomic_DNA"/>
</dbReference>
<dbReference type="InterPro" id="IPR050833">
    <property type="entry name" value="Poly_Biosynth_Transport"/>
</dbReference>
<dbReference type="PANTHER" id="PTHR30250:SF11">
    <property type="entry name" value="O-ANTIGEN TRANSPORTER-RELATED"/>
    <property type="match status" value="1"/>
</dbReference>
<feature type="transmembrane region" description="Helical" evidence="6">
    <location>
        <begin position="237"/>
        <end position="257"/>
    </location>
</feature>
<evidence type="ECO:0000313" key="7">
    <source>
        <dbReference type="EMBL" id="HHE04633.1"/>
    </source>
</evidence>
<name>A0A7C5HFY7_UNCW3</name>
<dbReference type="PANTHER" id="PTHR30250">
    <property type="entry name" value="PST FAMILY PREDICTED COLANIC ACID TRANSPORTER"/>
    <property type="match status" value="1"/>
</dbReference>
<accession>A0A7C5HFY7</accession>
<evidence type="ECO:0000256" key="3">
    <source>
        <dbReference type="ARBA" id="ARBA00022692"/>
    </source>
</evidence>
<comment type="caution">
    <text evidence="7">The sequence shown here is derived from an EMBL/GenBank/DDBJ whole genome shotgun (WGS) entry which is preliminary data.</text>
</comment>
<feature type="transmembrane region" description="Helical" evidence="6">
    <location>
        <begin position="165"/>
        <end position="192"/>
    </location>
</feature>
<feature type="transmembrane region" description="Helical" evidence="6">
    <location>
        <begin position="263"/>
        <end position="281"/>
    </location>
</feature>
<feature type="non-terminal residue" evidence="7">
    <location>
        <position position="1"/>
    </location>
</feature>
<evidence type="ECO:0000256" key="6">
    <source>
        <dbReference type="SAM" id="Phobius"/>
    </source>
</evidence>
<dbReference type="InterPro" id="IPR002797">
    <property type="entry name" value="Polysacc_synth"/>
</dbReference>
<keyword evidence="5 6" id="KW-0472">Membrane</keyword>